<keyword evidence="5" id="KW-1185">Reference proteome</keyword>
<feature type="transmembrane region" description="Helical" evidence="3">
    <location>
        <begin position="196"/>
        <end position="217"/>
    </location>
</feature>
<evidence type="ECO:0000313" key="4">
    <source>
        <dbReference type="EMBL" id="KKO75928.1"/>
    </source>
</evidence>
<evidence type="ECO:0000256" key="1">
    <source>
        <dbReference type="ARBA" id="ARBA00006484"/>
    </source>
</evidence>
<dbReference type="Proteomes" id="UP000034350">
    <property type="component" value="Unassembled WGS sequence"/>
</dbReference>
<protein>
    <submittedName>
        <fullName evidence="4">Oxidoreductase of the short chain dehydrogenase reductase family</fullName>
    </submittedName>
</protein>
<dbReference type="AlphaFoldDB" id="A0A0F9WSX0"/>
<accession>A0A0F9WSX0</accession>
<comment type="similarity">
    <text evidence="1">Belongs to the short-chain dehydrogenases/reductases (SDR) family.</text>
</comment>
<dbReference type="VEuPathDB" id="MicrosporidiaDB:AAJ76_900047912"/>
<keyword evidence="3" id="KW-0472">Membrane</keyword>
<organism evidence="4 5">
    <name type="scientific">Vairimorpha ceranae</name>
    <dbReference type="NCBI Taxonomy" id="40302"/>
    <lineage>
        <taxon>Eukaryota</taxon>
        <taxon>Fungi</taxon>
        <taxon>Fungi incertae sedis</taxon>
        <taxon>Microsporidia</taxon>
        <taxon>Nosematidae</taxon>
        <taxon>Vairimorpha</taxon>
    </lineage>
</organism>
<evidence type="ECO:0000256" key="2">
    <source>
        <dbReference type="ARBA" id="ARBA00023002"/>
    </source>
</evidence>
<gene>
    <name evidence="4" type="ORF">AAJ76_900047912</name>
</gene>
<name>A0A0F9WSX0_9MICR</name>
<dbReference type="VEuPathDB" id="MicrosporidiaDB:NCER_100360"/>
<sequence length="231" mass="27167">MILTNKTVCITAGNKGLGREIVKLLLNKCSRIIIIDRSEQLLKHDKITYIRIDLSNEKPPIQDVDIFISNLGMSVGPKTVDDMSYEEMCKMIHVNISLQIWFYKNFKYKKFVFINSVLSYVGLEKYSFYAASKAFIRILNHSLIREGKDTLIVYPYKIDTPMFKEVKDIYTLKAEDVAKQVVLGIEKDKREIWIPWFFRIFVFIFRIIPFCVESWILSNVSKLFLRKKKVN</sequence>
<dbReference type="Pfam" id="PF00106">
    <property type="entry name" value="adh_short"/>
    <property type="match status" value="1"/>
</dbReference>
<dbReference type="OrthoDB" id="191139at2759"/>
<dbReference type="SUPFAM" id="SSF51735">
    <property type="entry name" value="NAD(P)-binding Rossmann-fold domains"/>
    <property type="match status" value="1"/>
</dbReference>
<evidence type="ECO:0000313" key="5">
    <source>
        <dbReference type="Proteomes" id="UP000034350"/>
    </source>
</evidence>
<dbReference type="PRINTS" id="PR00081">
    <property type="entry name" value="GDHRDH"/>
</dbReference>
<evidence type="ECO:0000256" key="3">
    <source>
        <dbReference type="SAM" id="Phobius"/>
    </source>
</evidence>
<keyword evidence="2" id="KW-0560">Oxidoreductase</keyword>
<keyword evidence="3" id="KW-0812">Transmembrane</keyword>
<dbReference type="PANTHER" id="PTHR24322:SF736">
    <property type="entry name" value="RETINOL DEHYDROGENASE 10"/>
    <property type="match status" value="1"/>
</dbReference>
<reference evidence="4 5" key="1">
    <citation type="journal article" date="2015" name="Environ. Microbiol.">
        <title>Genome analyses suggest the presence of polyploidy and recent human-driven expansions in eight global populations of the honeybee pathogen Nosema ceranae.</title>
        <authorList>
            <person name="Pelin A."/>
            <person name="Selman M."/>
            <person name="Aris-Brosou S."/>
            <person name="Farinelli L."/>
            <person name="Corradi N."/>
        </authorList>
    </citation>
    <scope>NUCLEOTIDE SEQUENCE [LARGE SCALE GENOMIC DNA]</scope>
    <source>
        <strain evidence="4 5">PA08 1199</strain>
    </source>
</reference>
<dbReference type="InterPro" id="IPR036291">
    <property type="entry name" value="NAD(P)-bd_dom_sf"/>
</dbReference>
<comment type="caution">
    <text evidence="4">The sequence shown here is derived from an EMBL/GenBank/DDBJ whole genome shotgun (WGS) entry which is preliminary data.</text>
</comment>
<dbReference type="VEuPathDB" id="MicrosporidiaDB:G9O61_00g004900"/>
<dbReference type="EMBL" id="JPQZ01000009">
    <property type="protein sequence ID" value="KKO75928.1"/>
    <property type="molecule type" value="Genomic_DNA"/>
</dbReference>
<dbReference type="PANTHER" id="PTHR24322">
    <property type="entry name" value="PKSB"/>
    <property type="match status" value="1"/>
</dbReference>
<dbReference type="Gene3D" id="3.40.50.720">
    <property type="entry name" value="NAD(P)-binding Rossmann-like Domain"/>
    <property type="match status" value="1"/>
</dbReference>
<dbReference type="GO" id="GO:0016616">
    <property type="term" value="F:oxidoreductase activity, acting on the CH-OH group of donors, NAD or NADP as acceptor"/>
    <property type="evidence" value="ECO:0007669"/>
    <property type="project" value="TreeGrafter"/>
</dbReference>
<keyword evidence="3" id="KW-1133">Transmembrane helix</keyword>
<proteinExistence type="inferred from homology"/>
<dbReference type="InterPro" id="IPR002347">
    <property type="entry name" value="SDR_fam"/>
</dbReference>
<dbReference type="GeneID" id="36321555"/>
<dbReference type="RefSeq" id="XP_024331670.1">
    <property type="nucleotide sequence ID" value="XM_024476600.1"/>
</dbReference>